<evidence type="ECO:0000313" key="3">
    <source>
        <dbReference type="EMBL" id="MDP5134944.1"/>
    </source>
</evidence>
<dbReference type="PANTHER" id="PTHR12526">
    <property type="entry name" value="GLYCOSYLTRANSFERASE"/>
    <property type="match status" value="1"/>
</dbReference>
<dbReference type="Pfam" id="PF00534">
    <property type="entry name" value="Glycos_transf_1"/>
    <property type="match status" value="1"/>
</dbReference>
<dbReference type="EMBL" id="JAPJDZ010000004">
    <property type="protein sequence ID" value="MDP5134944.1"/>
    <property type="molecule type" value="Genomic_DNA"/>
</dbReference>
<dbReference type="Proteomes" id="UP001231109">
    <property type="component" value="Unassembled WGS sequence"/>
</dbReference>
<dbReference type="PANTHER" id="PTHR12526:SF638">
    <property type="entry name" value="SPORE COAT PROTEIN SA"/>
    <property type="match status" value="1"/>
</dbReference>
<evidence type="ECO:0000259" key="1">
    <source>
        <dbReference type="Pfam" id="PF00534"/>
    </source>
</evidence>
<organism evidence="3 4">
    <name type="scientific">Rheinheimera baltica</name>
    <dbReference type="NCBI Taxonomy" id="67576"/>
    <lineage>
        <taxon>Bacteria</taxon>
        <taxon>Pseudomonadati</taxon>
        <taxon>Pseudomonadota</taxon>
        <taxon>Gammaproteobacteria</taxon>
        <taxon>Chromatiales</taxon>
        <taxon>Chromatiaceae</taxon>
        <taxon>Rheinheimera</taxon>
    </lineage>
</organism>
<dbReference type="CDD" id="cd03794">
    <property type="entry name" value="GT4_WbuB-like"/>
    <property type="match status" value="1"/>
</dbReference>
<gene>
    <name evidence="3" type="ORF">ORJ04_03160</name>
</gene>
<feature type="domain" description="Glycosyl transferase family 1" evidence="1">
    <location>
        <begin position="208"/>
        <end position="375"/>
    </location>
</feature>
<evidence type="ECO:0000313" key="4">
    <source>
        <dbReference type="Proteomes" id="UP001231109"/>
    </source>
</evidence>
<sequence length="406" mass="44994">MKIIYLHQYFTTPDMSGGTRSYEMAKRLVNAGHEVHIITSWREPTDHTSWFYQNIDGINIHWLPVIYSNKMSFNRRIKAFFHYAVKAAAKAVAIQGDVVFATSTPLTIALPGVYASKRLNVPMIFEVRDLWPELPIAVGAIRNPAVKWLAKMLERFAYKHSAHIIALSPGMAEGIVNTGVSSSNVTVIPNSADLELFDPATSNAHMFRNAHAELGESPIVLYAGTLGLINGVSYLADLAKECLLLKSDVKFVVIGDGMEWSQIKQYAGDLGVLDHNFFMYPPMPKKQLVNAFKAASISTSLFVDLVQMQANSANKFFDALSSGTPVAVNYGGWQAALLKENVAGFQLTRDTKQAAELIVSQLKNEDHLKLMGDNALNLAQQRFSRDKLAKEFENVFCSVIKQGGKY</sequence>
<reference evidence="3 4" key="1">
    <citation type="submission" date="2022-11" db="EMBL/GenBank/DDBJ databases">
        <title>Viruses from the air-sea interface of a natural surface slick.</title>
        <authorList>
            <person name="Rahlff J."/>
            <person name="Holmfeldt K."/>
        </authorList>
    </citation>
    <scope>NUCLEOTIDE SEQUENCE [LARGE SCALE GENOMIC DNA]</scope>
    <source>
        <strain evidence="3 4">SMS4</strain>
    </source>
</reference>
<dbReference type="Gene3D" id="3.40.50.2000">
    <property type="entry name" value="Glycogen Phosphorylase B"/>
    <property type="match status" value="2"/>
</dbReference>
<protein>
    <submittedName>
        <fullName evidence="3">Glycosyltransferase family 4 protein</fullName>
    </submittedName>
</protein>
<proteinExistence type="predicted"/>
<dbReference type="SUPFAM" id="SSF53756">
    <property type="entry name" value="UDP-Glycosyltransferase/glycogen phosphorylase"/>
    <property type="match status" value="1"/>
</dbReference>
<dbReference type="RefSeq" id="WP_305973743.1">
    <property type="nucleotide sequence ID" value="NZ_JAPJDZ010000004.1"/>
</dbReference>
<evidence type="ECO:0000259" key="2">
    <source>
        <dbReference type="Pfam" id="PF13579"/>
    </source>
</evidence>
<dbReference type="Pfam" id="PF13579">
    <property type="entry name" value="Glyco_trans_4_4"/>
    <property type="match status" value="1"/>
</dbReference>
<dbReference type="InterPro" id="IPR028098">
    <property type="entry name" value="Glyco_trans_4-like_N"/>
</dbReference>
<name>A0ABT9HUZ4_9GAMM</name>
<keyword evidence="4" id="KW-1185">Reference proteome</keyword>
<dbReference type="InterPro" id="IPR001296">
    <property type="entry name" value="Glyco_trans_1"/>
</dbReference>
<comment type="caution">
    <text evidence="3">The sequence shown here is derived from an EMBL/GenBank/DDBJ whole genome shotgun (WGS) entry which is preliminary data.</text>
</comment>
<feature type="domain" description="Glycosyltransferase subfamily 4-like N-terminal" evidence="2">
    <location>
        <begin position="18"/>
        <end position="190"/>
    </location>
</feature>
<accession>A0ABT9HUZ4</accession>